<keyword evidence="8 10" id="KW-0378">Hydrolase</keyword>
<comment type="subunit">
    <text evidence="3 10">Monomer.</text>
</comment>
<dbReference type="GO" id="GO:0005737">
    <property type="term" value="C:cytoplasm"/>
    <property type="evidence" value="ECO:0007669"/>
    <property type="project" value="UniProtKB-SubCell"/>
</dbReference>
<dbReference type="InterPro" id="IPR022892">
    <property type="entry name" value="RNaseHI"/>
</dbReference>
<dbReference type="GO" id="GO:0004523">
    <property type="term" value="F:RNA-DNA hybrid ribonuclease activity"/>
    <property type="evidence" value="ECO:0007669"/>
    <property type="project" value="UniProtKB-UniRule"/>
</dbReference>
<dbReference type="CDD" id="cd09278">
    <property type="entry name" value="RNase_HI_prokaryote_like"/>
    <property type="match status" value="1"/>
</dbReference>
<evidence type="ECO:0000313" key="14">
    <source>
        <dbReference type="Proteomes" id="UP000588098"/>
    </source>
</evidence>
<dbReference type="PROSITE" id="PS50879">
    <property type="entry name" value="RNASE_H_1"/>
    <property type="match status" value="1"/>
</dbReference>
<evidence type="ECO:0000256" key="6">
    <source>
        <dbReference type="ARBA" id="ARBA00022723"/>
    </source>
</evidence>
<dbReference type="GO" id="GO:0000287">
    <property type="term" value="F:magnesium ion binding"/>
    <property type="evidence" value="ECO:0007669"/>
    <property type="project" value="UniProtKB-UniRule"/>
</dbReference>
<comment type="function">
    <text evidence="10">Endonuclease that specifically degrades the RNA of RNA-DNA hybrids.</text>
</comment>
<dbReference type="InterPro" id="IPR012337">
    <property type="entry name" value="RNaseH-like_sf"/>
</dbReference>
<feature type="binding site" evidence="10">
    <location>
        <position position="10"/>
    </location>
    <ligand>
        <name>Mg(2+)</name>
        <dbReference type="ChEBI" id="CHEBI:18420"/>
        <label>2</label>
    </ligand>
</feature>
<feature type="domain" description="RNase H type-1" evidence="12">
    <location>
        <begin position="1"/>
        <end position="146"/>
    </location>
</feature>
<dbReference type="Proteomes" id="UP000588098">
    <property type="component" value="Unassembled WGS sequence"/>
</dbReference>
<keyword evidence="6 10" id="KW-0479">Metal-binding</keyword>
<dbReference type="HAMAP" id="MF_00042">
    <property type="entry name" value="RNase_H"/>
    <property type="match status" value="1"/>
</dbReference>
<comment type="cofactor">
    <cofactor evidence="10">
        <name>Mg(2+)</name>
        <dbReference type="ChEBI" id="CHEBI:18420"/>
    </cofactor>
    <text evidence="10">Binds 1 Mg(2+) ion per subunit. May bind a second metal ion at a regulatory site, or after substrate binding.</text>
</comment>
<feature type="binding site" evidence="10">
    <location>
        <position position="138"/>
    </location>
    <ligand>
        <name>Mg(2+)</name>
        <dbReference type="ChEBI" id="CHEBI:18420"/>
        <label>2</label>
    </ligand>
</feature>
<evidence type="ECO:0000256" key="9">
    <source>
        <dbReference type="ARBA" id="ARBA00022842"/>
    </source>
</evidence>
<evidence type="ECO:0000256" key="4">
    <source>
        <dbReference type="ARBA" id="ARBA00012180"/>
    </source>
</evidence>
<evidence type="ECO:0000256" key="8">
    <source>
        <dbReference type="ARBA" id="ARBA00022801"/>
    </source>
</evidence>
<sequence>MSDRIIAACDGAAKGNPGPAGWAWVIADAQGRPERWESGPLGRATNNVGELTALQRLLESVAPGTSLEVRMDSQYAMKAVTQWLPNWKRNGWKTAAGKPVANQELVQEIDALLAGREVEFRYVPAHRVDGDVLNAIADQAASDAAISQQAAGTALGATQPPVPAPERSAPARSKSGAAAGKRPARATAGNGSRTIKAKFRGTCPCGQPYAIGEAIAKLGTRWGHPGCEAPVTEVSGV</sequence>
<dbReference type="SUPFAM" id="SSF53098">
    <property type="entry name" value="Ribonuclease H-like"/>
    <property type="match status" value="1"/>
</dbReference>
<feature type="binding site" evidence="10">
    <location>
        <position position="72"/>
    </location>
    <ligand>
        <name>Mg(2+)</name>
        <dbReference type="ChEBI" id="CHEBI:18420"/>
        <label>1</label>
    </ligand>
</feature>
<gene>
    <name evidence="10" type="primary">rnhA</name>
    <name evidence="13" type="ORF">FHS42_002516</name>
</gene>
<comment type="similarity">
    <text evidence="2 10">Belongs to the RNase H family.</text>
</comment>
<accession>A0A7W9Q8S3</accession>
<comment type="subcellular location">
    <subcellularLocation>
        <location evidence="10">Cytoplasm</location>
    </subcellularLocation>
</comment>
<comment type="catalytic activity">
    <reaction evidence="1 10">
        <text>Endonucleolytic cleavage to 5'-phosphomonoester.</text>
        <dbReference type="EC" id="3.1.26.4"/>
    </reaction>
</comment>
<feature type="binding site" evidence="10">
    <location>
        <position position="50"/>
    </location>
    <ligand>
        <name>Mg(2+)</name>
        <dbReference type="ChEBI" id="CHEBI:18420"/>
        <label>1</label>
    </ligand>
</feature>
<protein>
    <recommendedName>
        <fullName evidence="4 10">Ribonuclease H</fullName>
        <shortName evidence="10">RNase H</shortName>
        <ecNumber evidence="4 10">3.1.26.4</ecNumber>
    </recommendedName>
</protein>
<dbReference type="InterPro" id="IPR036397">
    <property type="entry name" value="RNaseH_sf"/>
</dbReference>
<keyword evidence="14" id="KW-1185">Reference proteome</keyword>
<keyword evidence="9 10" id="KW-0460">Magnesium</keyword>
<feature type="binding site" evidence="10">
    <location>
        <position position="10"/>
    </location>
    <ligand>
        <name>Mg(2+)</name>
        <dbReference type="ChEBI" id="CHEBI:18420"/>
        <label>1</label>
    </ligand>
</feature>
<evidence type="ECO:0000256" key="2">
    <source>
        <dbReference type="ARBA" id="ARBA00005300"/>
    </source>
</evidence>
<dbReference type="Pfam" id="PF00075">
    <property type="entry name" value="RNase_H"/>
    <property type="match status" value="1"/>
</dbReference>
<evidence type="ECO:0000313" key="13">
    <source>
        <dbReference type="EMBL" id="MBB5935454.1"/>
    </source>
</evidence>
<evidence type="ECO:0000259" key="12">
    <source>
        <dbReference type="PROSITE" id="PS50879"/>
    </source>
</evidence>
<dbReference type="EMBL" id="JACHJL010000005">
    <property type="protein sequence ID" value="MBB5935454.1"/>
    <property type="molecule type" value="Genomic_DNA"/>
</dbReference>
<name>A0A7W9Q8S3_9ACTN</name>
<dbReference type="GO" id="GO:0043137">
    <property type="term" value="P:DNA replication, removal of RNA primer"/>
    <property type="evidence" value="ECO:0007669"/>
    <property type="project" value="TreeGrafter"/>
</dbReference>
<organism evidence="13 14">
    <name type="scientific">Streptomyces zagrosensis</name>
    <dbReference type="NCBI Taxonomy" id="1042984"/>
    <lineage>
        <taxon>Bacteria</taxon>
        <taxon>Bacillati</taxon>
        <taxon>Actinomycetota</taxon>
        <taxon>Actinomycetes</taxon>
        <taxon>Kitasatosporales</taxon>
        <taxon>Streptomycetaceae</taxon>
        <taxon>Streptomyces</taxon>
    </lineage>
</organism>
<evidence type="ECO:0000256" key="11">
    <source>
        <dbReference type="SAM" id="MobiDB-lite"/>
    </source>
</evidence>
<dbReference type="EC" id="3.1.26.4" evidence="4 10"/>
<evidence type="ECO:0000256" key="7">
    <source>
        <dbReference type="ARBA" id="ARBA00022759"/>
    </source>
</evidence>
<feature type="compositionally biased region" description="Low complexity" evidence="11">
    <location>
        <begin position="173"/>
        <end position="188"/>
    </location>
</feature>
<dbReference type="InterPro" id="IPR002156">
    <property type="entry name" value="RNaseH_domain"/>
</dbReference>
<keyword evidence="7 10" id="KW-0255">Endonuclease</keyword>
<evidence type="ECO:0000256" key="5">
    <source>
        <dbReference type="ARBA" id="ARBA00022722"/>
    </source>
</evidence>
<keyword evidence="10" id="KW-0963">Cytoplasm</keyword>
<proteinExistence type="inferred from homology"/>
<evidence type="ECO:0000256" key="10">
    <source>
        <dbReference type="HAMAP-Rule" id="MF_00042"/>
    </source>
</evidence>
<dbReference type="GO" id="GO:0003676">
    <property type="term" value="F:nucleic acid binding"/>
    <property type="evidence" value="ECO:0007669"/>
    <property type="project" value="InterPro"/>
</dbReference>
<keyword evidence="5 10" id="KW-0540">Nuclease</keyword>
<feature type="region of interest" description="Disordered" evidence="11">
    <location>
        <begin position="151"/>
        <end position="192"/>
    </location>
</feature>
<dbReference type="PANTHER" id="PTHR10642:SF26">
    <property type="entry name" value="RIBONUCLEASE H1"/>
    <property type="match status" value="1"/>
</dbReference>
<dbReference type="Gene3D" id="3.30.420.10">
    <property type="entry name" value="Ribonuclease H-like superfamily/Ribonuclease H"/>
    <property type="match status" value="1"/>
</dbReference>
<dbReference type="PANTHER" id="PTHR10642">
    <property type="entry name" value="RIBONUCLEASE H1"/>
    <property type="match status" value="1"/>
</dbReference>
<reference evidence="13 14" key="1">
    <citation type="submission" date="2020-08" db="EMBL/GenBank/DDBJ databases">
        <title>Genomic Encyclopedia of Type Strains, Phase III (KMG-III): the genomes of soil and plant-associated and newly described type strains.</title>
        <authorList>
            <person name="Whitman W."/>
        </authorList>
    </citation>
    <scope>NUCLEOTIDE SEQUENCE [LARGE SCALE GENOMIC DNA]</scope>
    <source>
        <strain evidence="13 14">CECT 8305</strain>
    </source>
</reference>
<evidence type="ECO:0000256" key="3">
    <source>
        <dbReference type="ARBA" id="ARBA00011245"/>
    </source>
</evidence>
<comment type="caution">
    <text evidence="13">The sequence shown here is derived from an EMBL/GenBank/DDBJ whole genome shotgun (WGS) entry which is preliminary data.</text>
</comment>
<dbReference type="RefSeq" id="WP_184571931.1">
    <property type="nucleotide sequence ID" value="NZ_JACHJL010000005.1"/>
</dbReference>
<dbReference type="AlphaFoldDB" id="A0A7W9Q8S3"/>
<evidence type="ECO:0000256" key="1">
    <source>
        <dbReference type="ARBA" id="ARBA00000077"/>
    </source>
</evidence>
<dbReference type="InterPro" id="IPR050092">
    <property type="entry name" value="RNase_H"/>
</dbReference>